<dbReference type="GO" id="GO:0016787">
    <property type="term" value="F:hydrolase activity"/>
    <property type="evidence" value="ECO:0007669"/>
    <property type="project" value="UniProtKB-KW"/>
</dbReference>
<gene>
    <name evidence="1" type="ORF">B7Z12_10615</name>
</gene>
<organism evidence="1 2">
    <name type="scientific">Caulobacter vibrioides</name>
    <name type="common">Caulobacter crescentus</name>
    <dbReference type="NCBI Taxonomy" id="155892"/>
    <lineage>
        <taxon>Bacteria</taxon>
        <taxon>Pseudomonadati</taxon>
        <taxon>Pseudomonadota</taxon>
        <taxon>Alphaproteobacteria</taxon>
        <taxon>Caulobacterales</taxon>
        <taxon>Caulobacteraceae</taxon>
        <taxon>Caulobacter</taxon>
    </lineage>
</organism>
<evidence type="ECO:0000313" key="2">
    <source>
        <dbReference type="Proteomes" id="UP000215616"/>
    </source>
</evidence>
<dbReference type="InterPro" id="IPR016516">
    <property type="entry name" value="UCP07580"/>
</dbReference>
<comment type="caution">
    <text evidence="1">The sequence shown here is derived from an EMBL/GenBank/DDBJ whole genome shotgun (WGS) entry which is preliminary data.</text>
</comment>
<reference evidence="1 2" key="1">
    <citation type="submission" date="2017-03" db="EMBL/GenBank/DDBJ databases">
        <title>Lifting the veil on microbial sulfur biogeochemistry in mining wastewaters.</title>
        <authorList>
            <person name="Kantor R.S."/>
            <person name="Colenbrander Nelson T."/>
            <person name="Marshall S."/>
            <person name="Bennett D."/>
            <person name="Apte S."/>
            <person name="Camacho D."/>
            <person name="Thomas B.C."/>
            <person name="Warren L.A."/>
            <person name="Banfield J.F."/>
        </authorList>
    </citation>
    <scope>NUCLEOTIDE SEQUENCE [LARGE SCALE GENOMIC DNA]</scope>
    <source>
        <strain evidence="1">32-67-7</strain>
    </source>
</reference>
<name>A0A258D5T8_CAUVI</name>
<dbReference type="Proteomes" id="UP000215616">
    <property type="component" value="Unassembled WGS sequence"/>
</dbReference>
<keyword evidence="1" id="KW-0378">Hydrolase</keyword>
<dbReference type="AlphaFoldDB" id="A0A258D5T8"/>
<evidence type="ECO:0000313" key="1">
    <source>
        <dbReference type="EMBL" id="OYX03157.1"/>
    </source>
</evidence>
<dbReference type="Pfam" id="PF10118">
    <property type="entry name" value="Metal_hydrol"/>
    <property type="match status" value="1"/>
</dbReference>
<accession>A0A258D5T8</accession>
<dbReference type="EMBL" id="NCDQ01000154">
    <property type="protein sequence ID" value="OYX03157.1"/>
    <property type="molecule type" value="Genomic_DNA"/>
</dbReference>
<sequence>MTAATKHTPDDLAVAPRDIRFDLTSAQKGHWLGGDPVGTAVFNALSLTFPDGERMFMDAVKAYRDRLSGKLAEDAKGFIAQEAIHSREHHHLNSLIDRERYPVAEIEETIRGRVKMARERGPMAMLISTIALEHFTAMMAEMHARHRNLFDTTDPEIEKLWRWHAVEETEHKAVAYDVFLEVTKNWSPLKRYMIRCRAMVFVTIMFTRNISRYAARLLEADGYTPEAALKAVKRFVWGDPGIFRRGWKTYFAWYRPGFHPWDQDDRPLVADWMAEFNAAAVRA</sequence>
<dbReference type="PANTHER" id="PTHR39456">
    <property type="entry name" value="METAL-DEPENDENT HYDROLASE"/>
    <property type="match status" value="1"/>
</dbReference>
<protein>
    <submittedName>
        <fullName evidence="1">Metal-dependent hydrolase</fullName>
    </submittedName>
</protein>
<proteinExistence type="predicted"/>
<dbReference type="PANTHER" id="PTHR39456:SF1">
    <property type="entry name" value="METAL-DEPENDENT HYDROLASE"/>
    <property type="match status" value="1"/>
</dbReference>
<dbReference type="PIRSF" id="PIRSF007580">
    <property type="entry name" value="UCP07580"/>
    <property type="match status" value="1"/>
</dbReference>